<protein>
    <submittedName>
        <fullName evidence="2">Uncharacterized protein</fullName>
    </submittedName>
</protein>
<keyword evidence="1" id="KW-1133">Transmembrane helix</keyword>
<evidence type="ECO:0000256" key="1">
    <source>
        <dbReference type="SAM" id="Phobius"/>
    </source>
</evidence>
<sequence>MQSFAFLISVLALFCFIPEVSSYVEIPYVWTPARIVTGESYEGVVVLDEAAKTGQVVILSTSDPQVIQIPKSVHIPAHSNHGIFHIMPLKEGSSQIFALVNGKMISSSISVHSSERQPEMLSIVLPANTTKTENIIGYVISTDANGTPAAVKENLIVTLSATNMIEIEKTEIKIPAGAYSVKFHAKVGGSGKIFATAKNLSVAEQVITKVRDNITVRIAVAPNIILENSRAFFFVWLEKDGMPYKIPYVTYAYVSSSNLKSVRFNENPHIKHYGDALLRIPLIDGVGSGQLISYEPGVSAVTVSIDGFGSSSTDVFVGSVNIIQNIPMIDEDQVRGATPNIAMAWFYPSVTDSSAYGVIALYQTSPMTNGQQMPTKITPVPIDGRTVTLSSSGIRHPQILTLSETKALSNGISSTQATRFEVSGISQGNHTIFVSGPGLEQYNSTLVISPAFRDSYKIKVTQIPATLGSSGDIAMISIVDDSGSLVNAKKVIPSTKFTLISGNTHTEFSMPAQNTAIHSGVLEEDYRITVFANGFAPLEAVLLPSRAASSVTLDVPPLVHKSEPFPYTIHEIDSSGVPIRRLISASTSTTDGVSVVEGHVIIDEADVENIGVVTRVGADSRSVESFANVFNVEIITNGVTNKMGKQFQLDLVGDIDDFETMIDSPFPYEKISERSFLVTPDKSGSYDITIIATRDGYASTKNTMSLHVEKFVDILIKAVANDGDELNIEHQIHLGNTTKSIVTPFHEEIKPQFFHASFPPDVLVGGRGYRLNNILFADQIITDSKIERLFLGKSVEVTANYDRTVRVQVDNALGSGFYTYGAQVTLSVPPKDRVWFLIRDVFDRWEGIDSNSAQVTFIAENDISARAILREDHTFLMLIVGTAVSVTLYVNFVMRKGLDIRFYLSRQNLRNFIKMGWRPKTRSYP</sequence>
<evidence type="ECO:0000313" key="2">
    <source>
        <dbReference type="EMBL" id="CAE6492980.1"/>
    </source>
</evidence>
<gene>
    <name evidence="2" type="ORF">NUZ5A_50100</name>
</gene>
<keyword evidence="1" id="KW-0812">Transmembrane</keyword>
<comment type="caution">
    <text evidence="2">The sequence shown here is derived from an EMBL/GenBank/DDBJ whole genome shotgun (WGS) entry which is preliminary data.</text>
</comment>
<reference evidence="2" key="1">
    <citation type="submission" date="2021-02" db="EMBL/GenBank/DDBJ databases">
        <authorList>
            <person name="Han P."/>
        </authorList>
    </citation>
    <scope>NUCLEOTIDE SEQUENCE</scope>
    <source>
        <strain evidence="2">Candidatus Nitrosotenuis uzonensis 5A</strain>
    </source>
</reference>
<evidence type="ECO:0000313" key="3">
    <source>
        <dbReference type="Proteomes" id="UP000655759"/>
    </source>
</evidence>
<name>A0A812EVC7_9ARCH</name>
<dbReference type="EMBL" id="CAJNAQ010000005">
    <property type="protein sequence ID" value="CAE6492980.1"/>
    <property type="molecule type" value="Genomic_DNA"/>
</dbReference>
<organism evidence="2 3">
    <name type="scientific">Candidatus Nitrosotenuis uzonensis</name>
    <dbReference type="NCBI Taxonomy" id="1407055"/>
    <lineage>
        <taxon>Archaea</taxon>
        <taxon>Nitrososphaerota</taxon>
        <taxon>Candidatus Nitrosotenuis</taxon>
    </lineage>
</organism>
<dbReference type="Proteomes" id="UP000655759">
    <property type="component" value="Unassembled WGS sequence"/>
</dbReference>
<accession>A0A812EVC7</accession>
<feature type="transmembrane region" description="Helical" evidence="1">
    <location>
        <begin position="875"/>
        <end position="894"/>
    </location>
</feature>
<dbReference type="AlphaFoldDB" id="A0A812EVC7"/>
<proteinExistence type="predicted"/>
<keyword evidence="1" id="KW-0472">Membrane</keyword>